<feature type="region of interest" description="Disordered" evidence="1">
    <location>
        <begin position="648"/>
        <end position="692"/>
    </location>
</feature>
<dbReference type="Proteomes" id="UP001159363">
    <property type="component" value="Chromosome 6"/>
</dbReference>
<protein>
    <submittedName>
        <fullName evidence="2">Uncharacterized protein</fullName>
    </submittedName>
</protein>
<evidence type="ECO:0000256" key="1">
    <source>
        <dbReference type="SAM" id="MobiDB-lite"/>
    </source>
</evidence>
<comment type="caution">
    <text evidence="2">The sequence shown here is derived from an EMBL/GenBank/DDBJ whole genome shotgun (WGS) entry which is preliminary data.</text>
</comment>
<gene>
    <name evidence="2" type="ORF">PR048_018900</name>
</gene>
<sequence>MRMIEVRMEQRRNEREGVGVKIPEKTRRPTASSVSCEKFHQANLNVSYGELWTDPRWLGLVPLNSSKLPAACTDAARVLVSQTGKTGSIPVGDIPGFSHVGIVQDYAAGRRVFSGICRFFPPLHSGAAPCSPRFTIIGSLDPTLRVYATLAYSDLSRKCRAVCLQRFFQIVYLDDPVHSLIPDCIVCFVVLNRIVYLDDPVHSLIPDCIVCFVVLNRIVYLDDPVHSLIPDCIVCFVALNRIVYLDDPVHSLIPDCIVCFVVLNRIVYLDDTVHSLIPDCIVCFVVLNRIVYLDDPVHSLIPDCIVCFVVLNRIVYLDDHVHSLIPDCIVCFVVLNRIVYLDDHVHSLIPDCIDSLLDDPVHSLIPDCIVYFVALNRIVYLDDPVHSLIPDCIVCFVVLNRIVYLDDHVHSLIPDCIVCFVALNRIVYLDDPVHSLIPDCIVCFVVLNRIVYLDLVGIVHMAFIPQGGNVNMARYMEILSHQGGDAAHEAAVCHRVFTPSTSISLIPPVSLLAPHQGEPGTILAGSPHIRMLESCRTIPLVDGFSRGSPVSSDLSFRRCSISTRLVSPSLALKIFEPLHSLTSIAILVTRTDGKCELQLLVWMPLDDTVAITKKRGLILMEWNVDARSTFPTATGMWYSRLQKCSSTSTTVPQREREREREEREREREREIERERGREGVGEGEREGGGYDWSSLPLAPRGSKLFDVDGTFCLAHLHYLSLHIAPHKLKAGQSPPSWISGISAPSVQRRCGIVAAV</sequence>
<reference evidence="2 3" key="1">
    <citation type="submission" date="2023-02" db="EMBL/GenBank/DDBJ databases">
        <title>LHISI_Scaffold_Assembly.</title>
        <authorList>
            <person name="Stuart O.P."/>
            <person name="Cleave R."/>
            <person name="Magrath M.J.L."/>
            <person name="Mikheyev A.S."/>
        </authorList>
    </citation>
    <scope>NUCLEOTIDE SEQUENCE [LARGE SCALE GENOMIC DNA]</scope>
    <source>
        <strain evidence="2">Daus_M_001</strain>
        <tissue evidence="2">Leg muscle</tissue>
    </source>
</reference>
<dbReference type="EMBL" id="JARBHB010000007">
    <property type="protein sequence ID" value="KAJ8878323.1"/>
    <property type="molecule type" value="Genomic_DNA"/>
</dbReference>
<organism evidence="2 3">
    <name type="scientific">Dryococelus australis</name>
    <dbReference type="NCBI Taxonomy" id="614101"/>
    <lineage>
        <taxon>Eukaryota</taxon>
        <taxon>Metazoa</taxon>
        <taxon>Ecdysozoa</taxon>
        <taxon>Arthropoda</taxon>
        <taxon>Hexapoda</taxon>
        <taxon>Insecta</taxon>
        <taxon>Pterygota</taxon>
        <taxon>Neoptera</taxon>
        <taxon>Polyneoptera</taxon>
        <taxon>Phasmatodea</taxon>
        <taxon>Verophasmatodea</taxon>
        <taxon>Anareolatae</taxon>
        <taxon>Phasmatidae</taxon>
        <taxon>Eurycanthinae</taxon>
        <taxon>Dryococelus</taxon>
    </lineage>
</organism>
<evidence type="ECO:0000313" key="2">
    <source>
        <dbReference type="EMBL" id="KAJ8878323.1"/>
    </source>
</evidence>
<evidence type="ECO:0000313" key="3">
    <source>
        <dbReference type="Proteomes" id="UP001159363"/>
    </source>
</evidence>
<feature type="compositionally biased region" description="Basic and acidic residues" evidence="1">
    <location>
        <begin position="653"/>
        <end position="688"/>
    </location>
</feature>
<accession>A0ABQ9H1Y8</accession>
<name>A0ABQ9H1Y8_9NEOP</name>
<proteinExistence type="predicted"/>
<keyword evidence="3" id="KW-1185">Reference proteome</keyword>